<evidence type="ECO:0000313" key="2">
    <source>
        <dbReference type="Proteomes" id="UP000054166"/>
    </source>
</evidence>
<proteinExistence type="predicted"/>
<dbReference type="Proteomes" id="UP000054166">
    <property type="component" value="Unassembled WGS sequence"/>
</dbReference>
<evidence type="ECO:0000313" key="1">
    <source>
        <dbReference type="EMBL" id="KIM89130.1"/>
    </source>
</evidence>
<name>A0A0C3FY73_PILCF</name>
<organism evidence="1 2">
    <name type="scientific">Piloderma croceum (strain F 1598)</name>
    <dbReference type="NCBI Taxonomy" id="765440"/>
    <lineage>
        <taxon>Eukaryota</taxon>
        <taxon>Fungi</taxon>
        <taxon>Dikarya</taxon>
        <taxon>Basidiomycota</taxon>
        <taxon>Agaricomycotina</taxon>
        <taxon>Agaricomycetes</taxon>
        <taxon>Agaricomycetidae</taxon>
        <taxon>Atheliales</taxon>
        <taxon>Atheliaceae</taxon>
        <taxon>Piloderma</taxon>
    </lineage>
</organism>
<dbReference type="InParanoid" id="A0A0C3FY73"/>
<keyword evidence="2" id="KW-1185">Reference proteome</keyword>
<accession>A0A0C3FY73</accession>
<dbReference type="AlphaFoldDB" id="A0A0C3FY73"/>
<dbReference type="HOGENOM" id="CLU_2850477_0_0_1"/>
<gene>
    <name evidence="1" type="ORF">PILCRDRAFT_813037</name>
</gene>
<sequence>MPHARLPDFRQWYSVKKNRWKVALFEPPVEVTRGIKKTEDHKCRRNTTWTKLLCNSSDAPWFRLC</sequence>
<protein>
    <submittedName>
        <fullName evidence="1">Uncharacterized protein</fullName>
    </submittedName>
</protein>
<reference evidence="2" key="2">
    <citation type="submission" date="2015-01" db="EMBL/GenBank/DDBJ databases">
        <title>Evolutionary Origins and Diversification of the Mycorrhizal Mutualists.</title>
        <authorList>
            <consortium name="DOE Joint Genome Institute"/>
            <consortium name="Mycorrhizal Genomics Consortium"/>
            <person name="Kohler A."/>
            <person name="Kuo A."/>
            <person name="Nagy L.G."/>
            <person name="Floudas D."/>
            <person name="Copeland A."/>
            <person name="Barry K.W."/>
            <person name="Cichocki N."/>
            <person name="Veneault-Fourrey C."/>
            <person name="LaButti K."/>
            <person name="Lindquist E.A."/>
            <person name="Lipzen A."/>
            <person name="Lundell T."/>
            <person name="Morin E."/>
            <person name="Murat C."/>
            <person name="Riley R."/>
            <person name="Ohm R."/>
            <person name="Sun H."/>
            <person name="Tunlid A."/>
            <person name="Henrissat B."/>
            <person name="Grigoriev I.V."/>
            <person name="Hibbett D.S."/>
            <person name="Martin F."/>
        </authorList>
    </citation>
    <scope>NUCLEOTIDE SEQUENCE [LARGE SCALE GENOMIC DNA]</scope>
    <source>
        <strain evidence="2">F 1598</strain>
    </source>
</reference>
<reference evidence="1 2" key="1">
    <citation type="submission" date="2014-04" db="EMBL/GenBank/DDBJ databases">
        <authorList>
            <consortium name="DOE Joint Genome Institute"/>
            <person name="Kuo A."/>
            <person name="Tarkka M."/>
            <person name="Buscot F."/>
            <person name="Kohler A."/>
            <person name="Nagy L.G."/>
            <person name="Floudas D."/>
            <person name="Copeland A."/>
            <person name="Barry K.W."/>
            <person name="Cichocki N."/>
            <person name="Veneault-Fourrey C."/>
            <person name="LaButti K."/>
            <person name="Lindquist E.A."/>
            <person name="Lipzen A."/>
            <person name="Lundell T."/>
            <person name="Morin E."/>
            <person name="Murat C."/>
            <person name="Sun H."/>
            <person name="Tunlid A."/>
            <person name="Henrissat B."/>
            <person name="Grigoriev I.V."/>
            <person name="Hibbett D.S."/>
            <person name="Martin F."/>
            <person name="Nordberg H.P."/>
            <person name="Cantor M.N."/>
            <person name="Hua S.X."/>
        </authorList>
    </citation>
    <scope>NUCLEOTIDE SEQUENCE [LARGE SCALE GENOMIC DNA]</scope>
    <source>
        <strain evidence="1 2">F 1598</strain>
    </source>
</reference>
<dbReference type="EMBL" id="KN832975">
    <property type="protein sequence ID" value="KIM89130.1"/>
    <property type="molecule type" value="Genomic_DNA"/>
</dbReference>